<sequence length="86" mass="10013">MAMQLLFLRYAGLRSGEGTKLSLSYVLGRFAVLRTLARAVTTLQVVFYRPIRFVSGQYRYRVLAKSPISYRVLELWHVKCKVVFPR</sequence>
<reference evidence="1 2" key="1">
    <citation type="submission" date="2020-08" db="EMBL/GenBank/DDBJ databases">
        <title>Genomic Encyclopedia of Type Strains, Phase III (KMG-III): the genomes of soil and plant-associated and newly described type strains.</title>
        <authorList>
            <person name="Whitman W."/>
        </authorList>
    </citation>
    <scope>NUCLEOTIDE SEQUENCE [LARGE SCALE GENOMIC DNA]</scope>
    <source>
        <strain evidence="1 2">CECT 8075</strain>
    </source>
</reference>
<dbReference type="AlphaFoldDB" id="A0A7W5E336"/>
<gene>
    <name evidence="1" type="ORF">FHS27_005061</name>
</gene>
<dbReference type="EMBL" id="JACHXU010000021">
    <property type="protein sequence ID" value="MBB3209223.1"/>
    <property type="molecule type" value="Genomic_DNA"/>
</dbReference>
<evidence type="ECO:0000313" key="2">
    <source>
        <dbReference type="Proteomes" id="UP000536179"/>
    </source>
</evidence>
<comment type="caution">
    <text evidence="1">The sequence shown here is derived from an EMBL/GenBank/DDBJ whole genome shotgun (WGS) entry which is preliminary data.</text>
</comment>
<dbReference type="Proteomes" id="UP000536179">
    <property type="component" value="Unassembled WGS sequence"/>
</dbReference>
<name>A0A7W5E336_9BACT</name>
<protein>
    <submittedName>
        <fullName evidence="1">Uncharacterized protein</fullName>
    </submittedName>
</protein>
<evidence type="ECO:0000313" key="1">
    <source>
        <dbReference type="EMBL" id="MBB3209223.1"/>
    </source>
</evidence>
<keyword evidence="2" id="KW-1185">Reference proteome</keyword>
<accession>A0A7W5E336</accession>
<proteinExistence type="predicted"/>
<organism evidence="1 2">
    <name type="scientific">Aporhodopirellula rubra</name>
    <dbReference type="NCBI Taxonomy" id="980271"/>
    <lineage>
        <taxon>Bacteria</taxon>
        <taxon>Pseudomonadati</taxon>
        <taxon>Planctomycetota</taxon>
        <taxon>Planctomycetia</taxon>
        <taxon>Pirellulales</taxon>
        <taxon>Pirellulaceae</taxon>
        <taxon>Aporhodopirellula</taxon>
    </lineage>
</organism>